<dbReference type="Proteomes" id="UP000829194">
    <property type="component" value="Chromosome"/>
</dbReference>
<evidence type="ECO:0000313" key="2">
    <source>
        <dbReference type="Proteomes" id="UP000829194"/>
    </source>
</evidence>
<proteinExistence type="predicted"/>
<accession>A0ABY3XEC3</accession>
<evidence type="ECO:0000313" key="1">
    <source>
        <dbReference type="EMBL" id="UNP28763.1"/>
    </source>
</evidence>
<organism evidence="1 2">
    <name type="scientific">Lysobacter gummosus</name>
    <dbReference type="NCBI Taxonomy" id="262324"/>
    <lineage>
        <taxon>Bacteria</taxon>
        <taxon>Pseudomonadati</taxon>
        <taxon>Pseudomonadota</taxon>
        <taxon>Gammaproteobacteria</taxon>
        <taxon>Lysobacterales</taxon>
        <taxon>Lysobacteraceae</taxon>
        <taxon>Lysobacter</taxon>
    </lineage>
</organism>
<dbReference type="EMBL" id="CP093547">
    <property type="protein sequence ID" value="UNP28763.1"/>
    <property type="molecule type" value="Genomic_DNA"/>
</dbReference>
<name>A0ABY3XEC3_9GAMM</name>
<gene>
    <name evidence="1" type="ORF">MOV92_20120</name>
</gene>
<reference evidence="1 2" key="1">
    <citation type="submission" date="2022-03" db="EMBL/GenBank/DDBJ databases">
        <title>Complete genome sequence of Lysobacter capsici VKM B-2533 and Lysobacter gummosus 10.1.1, promising sources of lytic agents.</title>
        <authorList>
            <person name="Tarlachkov S.V."/>
            <person name="Kudryakova I.V."/>
            <person name="Afoshin A.S."/>
            <person name="Leontyevskaya E.A."/>
            <person name="Leontyevskaya N.V."/>
        </authorList>
    </citation>
    <scope>NUCLEOTIDE SEQUENCE [LARGE SCALE GENOMIC DNA]</scope>
    <source>
        <strain evidence="1 2">10.1.1</strain>
    </source>
</reference>
<sequence length="182" mass="20340">MPDFKQNPHPKQAYLLTLTIANAPGPFKSVAGIVQFDVVTPECLPPPSENGGMPWPIPVHHIPIAWTRVSDTEYTGLVHLDEMIDEDYYGRGVCRWKLIQARADLMATGAKGETRFIPSIDLNQLEAQQAQATYFVRADYLDTEITSLEHPVNFGETERSTMTHLRDSELFTVSLAPKATKS</sequence>
<keyword evidence="2" id="KW-1185">Reference proteome</keyword>
<dbReference type="RefSeq" id="WP_148649028.1">
    <property type="nucleotide sequence ID" value="NZ_CP011131.1"/>
</dbReference>
<protein>
    <submittedName>
        <fullName evidence="1">Uncharacterized protein</fullName>
    </submittedName>
</protein>